<feature type="transmembrane region" description="Helical" evidence="7">
    <location>
        <begin position="196"/>
        <end position="217"/>
    </location>
</feature>
<evidence type="ECO:0000256" key="7">
    <source>
        <dbReference type="SAM" id="Phobius"/>
    </source>
</evidence>
<evidence type="ECO:0000313" key="8">
    <source>
        <dbReference type="EMBL" id="MBB5515978.1"/>
    </source>
</evidence>
<feature type="transmembrane region" description="Helical" evidence="7">
    <location>
        <begin position="356"/>
        <end position="378"/>
    </location>
</feature>
<evidence type="ECO:0000256" key="5">
    <source>
        <dbReference type="ARBA" id="ARBA00022989"/>
    </source>
</evidence>
<feature type="transmembrane region" description="Helical" evidence="7">
    <location>
        <begin position="124"/>
        <end position="145"/>
    </location>
</feature>
<feature type="transmembrane region" description="Helical" evidence="7">
    <location>
        <begin position="47"/>
        <end position="70"/>
    </location>
</feature>
<keyword evidence="4 7" id="KW-0812">Transmembrane</keyword>
<keyword evidence="6 7" id="KW-0472">Membrane</keyword>
<accession>A0A840WLK8</accession>
<feature type="transmembrane region" description="Helical" evidence="7">
    <location>
        <begin position="390"/>
        <end position="410"/>
    </location>
</feature>
<feature type="transmembrane region" description="Helical" evidence="7">
    <location>
        <begin position="283"/>
        <end position="306"/>
    </location>
</feature>
<dbReference type="AlphaFoldDB" id="A0A840WLK8"/>
<dbReference type="Pfam" id="PF01554">
    <property type="entry name" value="MatE"/>
    <property type="match status" value="2"/>
</dbReference>
<dbReference type="PANTHER" id="PTHR43549">
    <property type="entry name" value="MULTIDRUG RESISTANCE PROTEIN YPNP-RELATED"/>
    <property type="match status" value="1"/>
</dbReference>
<evidence type="ECO:0000313" key="9">
    <source>
        <dbReference type="Proteomes" id="UP000553766"/>
    </source>
</evidence>
<organism evidence="8 9">
    <name type="scientific">Rubricella aquisinus</name>
    <dbReference type="NCBI Taxonomy" id="2028108"/>
    <lineage>
        <taxon>Bacteria</taxon>
        <taxon>Pseudomonadati</taxon>
        <taxon>Pseudomonadota</taxon>
        <taxon>Alphaproteobacteria</taxon>
        <taxon>Rhodobacterales</taxon>
        <taxon>Paracoccaceae</taxon>
        <taxon>Rubricella</taxon>
    </lineage>
</organism>
<proteinExistence type="predicted"/>
<keyword evidence="9" id="KW-1185">Reference proteome</keyword>
<dbReference type="Proteomes" id="UP000553766">
    <property type="component" value="Unassembled WGS sequence"/>
</dbReference>
<sequence length="449" mass="46724">MRHVVVMTLTGSVGLTFMFLVDAATLFWVSQLGDQTLMAAVGFAWVIQFFTISAGIGLAIAGTALVARAIGQNRWEDARLDATGALIIAFTVQAAVAAVVIVFRDPILSLIGASGEAKVVGSRFLLLSVPSLPIMALGMMGGAILRAAGDARRSMQVTLAAGAIAIVLDPFLILDVNTLFGFDLGGQYGLGLGVDGAAIGVAVSRSITGFLGIWYVVRVHQLAARPRIACVTRVARPFAKIAGPAIATQMSTPVGNSILTAMIAGYGDSAVAGWSVVSRLTVVAFGGIFALSGAIGGIIGQNYGAAALDRVRSTYRDALLFCTIYTLLTWGLMFIGTDLIVAAFQLEGIGADVTRAFTQIAAGVFVFTGALFVANAAFNNLNRPLWSTGLNWMRDAIVIFPCAWLLAQGFDAPGVVYGQALAGVIVGTIATVIGWRYVNSLSVPVAQPA</sequence>
<reference evidence="8 9" key="1">
    <citation type="submission" date="2020-08" db="EMBL/GenBank/DDBJ databases">
        <title>Genomic Encyclopedia of Type Strains, Phase IV (KMG-IV): sequencing the most valuable type-strain genomes for metagenomic binning, comparative biology and taxonomic classification.</title>
        <authorList>
            <person name="Goeker M."/>
        </authorList>
    </citation>
    <scope>NUCLEOTIDE SEQUENCE [LARGE SCALE GENOMIC DNA]</scope>
    <source>
        <strain evidence="8 9">DSM 103377</strain>
    </source>
</reference>
<dbReference type="EMBL" id="JACIJS010000005">
    <property type="protein sequence ID" value="MBB5515978.1"/>
    <property type="molecule type" value="Genomic_DNA"/>
</dbReference>
<dbReference type="PANTHER" id="PTHR43549:SF2">
    <property type="entry name" value="MULTIDRUG RESISTANCE PROTEIN NORM-RELATED"/>
    <property type="match status" value="1"/>
</dbReference>
<feature type="transmembrane region" description="Helical" evidence="7">
    <location>
        <begin position="157"/>
        <end position="176"/>
    </location>
</feature>
<evidence type="ECO:0000256" key="2">
    <source>
        <dbReference type="ARBA" id="ARBA00022448"/>
    </source>
</evidence>
<dbReference type="RefSeq" id="WP_184011139.1">
    <property type="nucleotide sequence ID" value="NZ_JACIJS010000005.1"/>
</dbReference>
<dbReference type="InterPro" id="IPR052031">
    <property type="entry name" value="Membrane_Transporter-Flippase"/>
</dbReference>
<dbReference type="InterPro" id="IPR002528">
    <property type="entry name" value="MATE_fam"/>
</dbReference>
<feature type="transmembrane region" description="Helical" evidence="7">
    <location>
        <begin position="416"/>
        <end position="438"/>
    </location>
</feature>
<keyword evidence="5 7" id="KW-1133">Transmembrane helix</keyword>
<dbReference type="InterPro" id="IPR048279">
    <property type="entry name" value="MdtK-like"/>
</dbReference>
<keyword evidence="3" id="KW-1003">Cell membrane</keyword>
<name>A0A840WLK8_9RHOB</name>
<dbReference type="GO" id="GO:0042910">
    <property type="term" value="F:xenobiotic transmembrane transporter activity"/>
    <property type="evidence" value="ECO:0007669"/>
    <property type="project" value="InterPro"/>
</dbReference>
<evidence type="ECO:0000256" key="4">
    <source>
        <dbReference type="ARBA" id="ARBA00022692"/>
    </source>
</evidence>
<comment type="caution">
    <text evidence="8">The sequence shown here is derived from an EMBL/GenBank/DDBJ whole genome shotgun (WGS) entry which is preliminary data.</text>
</comment>
<evidence type="ECO:0000256" key="3">
    <source>
        <dbReference type="ARBA" id="ARBA00022475"/>
    </source>
</evidence>
<evidence type="ECO:0000256" key="6">
    <source>
        <dbReference type="ARBA" id="ARBA00023136"/>
    </source>
</evidence>
<evidence type="ECO:0000256" key="1">
    <source>
        <dbReference type="ARBA" id="ARBA00004429"/>
    </source>
</evidence>
<dbReference type="PIRSF" id="PIRSF006603">
    <property type="entry name" value="DinF"/>
    <property type="match status" value="1"/>
</dbReference>
<dbReference type="GO" id="GO:0005886">
    <property type="term" value="C:plasma membrane"/>
    <property type="evidence" value="ECO:0007669"/>
    <property type="project" value="UniProtKB-SubCell"/>
</dbReference>
<protein>
    <submittedName>
        <fullName evidence="8">Putative MATE family efflux protein</fullName>
    </submittedName>
</protein>
<keyword evidence="2" id="KW-0813">Transport</keyword>
<feature type="transmembrane region" description="Helical" evidence="7">
    <location>
        <begin position="82"/>
        <end position="104"/>
    </location>
</feature>
<feature type="transmembrane region" description="Helical" evidence="7">
    <location>
        <begin position="318"/>
        <end position="344"/>
    </location>
</feature>
<dbReference type="GO" id="GO:0015297">
    <property type="term" value="F:antiporter activity"/>
    <property type="evidence" value="ECO:0007669"/>
    <property type="project" value="InterPro"/>
</dbReference>
<gene>
    <name evidence="8" type="ORF">FHS89_001998</name>
</gene>
<comment type="subcellular location">
    <subcellularLocation>
        <location evidence="1">Cell inner membrane</location>
        <topology evidence="1">Multi-pass membrane protein</topology>
    </subcellularLocation>
</comment>